<dbReference type="Proteomes" id="UP000774617">
    <property type="component" value="Unassembled WGS sequence"/>
</dbReference>
<evidence type="ECO:0000313" key="6">
    <source>
        <dbReference type="Proteomes" id="UP000774617"/>
    </source>
</evidence>
<keyword evidence="2" id="KW-0539">Nucleus</keyword>
<dbReference type="SUPFAM" id="SSF57701">
    <property type="entry name" value="Zn2/Cys6 DNA-binding domain"/>
    <property type="match status" value="1"/>
</dbReference>
<dbReference type="InterPro" id="IPR021858">
    <property type="entry name" value="Fun_TF"/>
</dbReference>
<reference evidence="5 6" key="1">
    <citation type="journal article" date="2021" name="Nat. Commun.">
        <title>Genetic determinants of endophytism in the Arabidopsis root mycobiome.</title>
        <authorList>
            <person name="Mesny F."/>
            <person name="Miyauchi S."/>
            <person name="Thiergart T."/>
            <person name="Pickel B."/>
            <person name="Atanasova L."/>
            <person name="Karlsson M."/>
            <person name="Huettel B."/>
            <person name="Barry K.W."/>
            <person name="Haridas S."/>
            <person name="Chen C."/>
            <person name="Bauer D."/>
            <person name="Andreopoulos W."/>
            <person name="Pangilinan J."/>
            <person name="LaButti K."/>
            <person name="Riley R."/>
            <person name="Lipzen A."/>
            <person name="Clum A."/>
            <person name="Drula E."/>
            <person name="Henrissat B."/>
            <person name="Kohler A."/>
            <person name="Grigoriev I.V."/>
            <person name="Martin F.M."/>
            <person name="Hacquard S."/>
        </authorList>
    </citation>
    <scope>NUCLEOTIDE SEQUENCE [LARGE SCALE GENOMIC DNA]</scope>
    <source>
        <strain evidence="5 6">MPI-SDFR-AT-0080</strain>
    </source>
</reference>
<feature type="compositionally biased region" description="Low complexity" evidence="3">
    <location>
        <begin position="173"/>
        <end position="188"/>
    </location>
</feature>
<proteinExistence type="predicted"/>
<keyword evidence="6" id="KW-1185">Reference proteome</keyword>
<name>A0ABQ8GQ76_9PEZI</name>
<feature type="region of interest" description="Disordered" evidence="3">
    <location>
        <begin position="86"/>
        <end position="118"/>
    </location>
</feature>
<organism evidence="5 6">
    <name type="scientific">Macrophomina phaseolina</name>
    <dbReference type="NCBI Taxonomy" id="35725"/>
    <lineage>
        <taxon>Eukaryota</taxon>
        <taxon>Fungi</taxon>
        <taxon>Dikarya</taxon>
        <taxon>Ascomycota</taxon>
        <taxon>Pezizomycotina</taxon>
        <taxon>Dothideomycetes</taxon>
        <taxon>Dothideomycetes incertae sedis</taxon>
        <taxon>Botryosphaeriales</taxon>
        <taxon>Botryosphaeriaceae</taxon>
        <taxon>Macrophomina</taxon>
    </lineage>
</organism>
<evidence type="ECO:0000256" key="3">
    <source>
        <dbReference type="SAM" id="MobiDB-lite"/>
    </source>
</evidence>
<dbReference type="Pfam" id="PF11951">
    <property type="entry name" value="Fungal_trans_2"/>
    <property type="match status" value="1"/>
</dbReference>
<sequence>MPRPKKDGAPEPKKRSRNGCWPCKARKVKCGEEKPRCLNCERQGEACDYSIRLNWGGRTKRSQDDQQPANPFSASIIQFPTFDQFAASTPSPAHHARSRSATAAPTAPSPVAPSVISASARVQDQAGLSGGTHNGFRYQYAEHGGGMASRSSSAVPIDPRIQNVQNRMGADYPSPSSVESPFSSSSLSEQRTGSPMLPPLRMVPAGSSPVGAPVEHRSKRIRLSPANDSLVAQSFPGSLRQLYAVETAAAGSGAADAPSPYSIPPATPYSSFVGTPLTPGSSVASEETALRSGSRPLTAPYQPSPDPRRLSVNDLLIDSSQPAPSARERTPHYPNLDASSGTTTYGYDIGQPDLDTPRNDDSGAIALFSPPVSYSGPNYFSSDGAEELQGRHKSIAFEADGYYAKPVPIKIPKSFEPLPSLLLENPMNLLYFHHFLNHTARILVPYDCEQNPFRSILPQLAVTDDDLLGLLLAFSASHRARLLCQPEPANRIAVWVQDVFPKLRRALESAEQISDSNLCTAIMLASLEIISPNAFEVPISWQSHLKLARQMIIARGGLQSLNHRDKVAYFISRWFAYLDVVGSLSGSKNDTPLNSGYLALGEDEDAIRDGQIDCLLGFTNRFVGCLARIAELAKQCEPLRIDEVSGKVREDWEPPADIVERAEQLRIDLRNGFENVVYKGCTHGDRSASVNDTPLEDVREPAWGENEIYATNEAFHWAGLVHLLRRVLGRPSADQEVQNAVREIFNTLERVRPDGSAGACLLFPMFTAGCDALEPEQRERLLERLNAVEGFGMSQVQRARELVERVWRTGRPWECEVRGEFFG</sequence>
<dbReference type="Gene3D" id="4.10.240.10">
    <property type="entry name" value="Zn(2)-C6 fungal-type DNA-binding domain"/>
    <property type="match status" value="1"/>
</dbReference>
<comment type="subcellular location">
    <subcellularLocation>
        <location evidence="1">Nucleus</location>
    </subcellularLocation>
</comment>
<evidence type="ECO:0000313" key="5">
    <source>
        <dbReference type="EMBL" id="KAH7062342.1"/>
    </source>
</evidence>
<feature type="compositionally biased region" description="Basic and acidic residues" evidence="3">
    <location>
        <begin position="1"/>
        <end position="13"/>
    </location>
</feature>
<feature type="region of interest" description="Disordered" evidence="3">
    <location>
        <begin position="166"/>
        <end position="195"/>
    </location>
</feature>
<dbReference type="PROSITE" id="PS50048">
    <property type="entry name" value="ZN2_CY6_FUNGAL_2"/>
    <property type="match status" value="1"/>
</dbReference>
<evidence type="ECO:0000256" key="1">
    <source>
        <dbReference type="ARBA" id="ARBA00004123"/>
    </source>
</evidence>
<accession>A0ABQ8GQ76</accession>
<gene>
    <name evidence="5" type="ORF">B0J12DRAFT_645079</name>
</gene>
<dbReference type="EMBL" id="JAGTJR010000003">
    <property type="protein sequence ID" value="KAH7062342.1"/>
    <property type="molecule type" value="Genomic_DNA"/>
</dbReference>
<dbReference type="PANTHER" id="PTHR37534:SF43">
    <property type="entry name" value="FINGER DOMAIN PROTEIN, PUTATIVE (AFU_ORTHOLOGUE AFUA_1G01850)-RELATED"/>
    <property type="match status" value="1"/>
</dbReference>
<protein>
    <submittedName>
        <fullName evidence="5">Fungal-specific transcription factor domain-containing protein</fullName>
    </submittedName>
</protein>
<evidence type="ECO:0000256" key="2">
    <source>
        <dbReference type="ARBA" id="ARBA00023242"/>
    </source>
</evidence>
<dbReference type="InterPro" id="IPR036864">
    <property type="entry name" value="Zn2-C6_fun-type_DNA-bd_sf"/>
</dbReference>
<dbReference type="PANTHER" id="PTHR37534">
    <property type="entry name" value="TRANSCRIPTIONAL ACTIVATOR PROTEIN UGA3"/>
    <property type="match status" value="1"/>
</dbReference>
<dbReference type="CDD" id="cd00067">
    <property type="entry name" value="GAL4"/>
    <property type="match status" value="1"/>
</dbReference>
<dbReference type="SMART" id="SM00066">
    <property type="entry name" value="GAL4"/>
    <property type="match status" value="1"/>
</dbReference>
<comment type="caution">
    <text evidence="5">The sequence shown here is derived from an EMBL/GenBank/DDBJ whole genome shotgun (WGS) entry which is preliminary data.</text>
</comment>
<dbReference type="InterPro" id="IPR001138">
    <property type="entry name" value="Zn2Cys6_DnaBD"/>
</dbReference>
<dbReference type="PROSITE" id="PS00463">
    <property type="entry name" value="ZN2_CY6_FUNGAL_1"/>
    <property type="match status" value="1"/>
</dbReference>
<evidence type="ECO:0000259" key="4">
    <source>
        <dbReference type="PROSITE" id="PS50048"/>
    </source>
</evidence>
<feature type="region of interest" description="Disordered" evidence="3">
    <location>
        <begin position="279"/>
        <end position="344"/>
    </location>
</feature>
<dbReference type="Pfam" id="PF00172">
    <property type="entry name" value="Zn_clus"/>
    <property type="match status" value="1"/>
</dbReference>
<feature type="domain" description="Zn(2)-C6 fungal-type" evidence="4">
    <location>
        <begin position="19"/>
        <end position="49"/>
    </location>
</feature>
<feature type="region of interest" description="Disordered" evidence="3">
    <location>
        <begin position="1"/>
        <end position="20"/>
    </location>
</feature>